<dbReference type="CTD" id="4509"/>
<proteinExistence type="inferred from homology"/>
<accession>A0A8A3WLQ1</accession>
<dbReference type="GO" id="GO:0045259">
    <property type="term" value="C:proton-transporting ATP synthase complex"/>
    <property type="evidence" value="ECO:0007669"/>
    <property type="project" value="UniProtKB-KW"/>
</dbReference>
<keyword evidence="11" id="KW-0066">ATP synthesis</keyword>
<evidence type="ECO:0000256" key="5">
    <source>
        <dbReference type="ARBA" id="ARBA00022692"/>
    </source>
</evidence>
<evidence type="ECO:0000256" key="3">
    <source>
        <dbReference type="ARBA" id="ARBA00022448"/>
    </source>
</evidence>
<feature type="transmembrane region" description="Helical" evidence="13">
    <location>
        <begin position="6"/>
        <end position="29"/>
    </location>
</feature>
<evidence type="ECO:0000313" key="14">
    <source>
        <dbReference type="EMBL" id="QTA72620.1"/>
    </source>
</evidence>
<evidence type="ECO:0000256" key="13">
    <source>
        <dbReference type="SAM" id="Phobius"/>
    </source>
</evidence>
<keyword evidence="9 12" id="KW-0496">Mitochondrion</keyword>
<dbReference type="Pfam" id="PF00895">
    <property type="entry name" value="ATP-synt_8"/>
    <property type="match status" value="1"/>
</dbReference>
<dbReference type="GeneID" id="69228636"/>
<dbReference type="InterPro" id="IPR001421">
    <property type="entry name" value="ATP8_metazoa"/>
</dbReference>
<dbReference type="GO" id="GO:0015078">
    <property type="term" value="F:proton transmembrane transporter activity"/>
    <property type="evidence" value="ECO:0007669"/>
    <property type="project" value="InterPro"/>
</dbReference>
<organism evidence="14">
    <name type="scientific">Australolacerta australis</name>
    <dbReference type="NCBI Taxonomy" id="410868"/>
    <lineage>
        <taxon>Eukaryota</taxon>
        <taxon>Metazoa</taxon>
        <taxon>Chordata</taxon>
        <taxon>Craniata</taxon>
        <taxon>Vertebrata</taxon>
        <taxon>Euteleostomi</taxon>
        <taxon>Lepidosauria</taxon>
        <taxon>Squamata</taxon>
        <taxon>Bifurcata</taxon>
        <taxon>Unidentata</taxon>
        <taxon>Episquamata</taxon>
        <taxon>Laterata</taxon>
        <taxon>Lacertibaenia</taxon>
        <taxon>Lacertidae</taxon>
        <taxon>Australolacerta</taxon>
    </lineage>
</organism>
<evidence type="ECO:0000256" key="6">
    <source>
        <dbReference type="ARBA" id="ARBA00022781"/>
    </source>
</evidence>
<dbReference type="GO" id="GO:0015986">
    <property type="term" value="P:proton motive force-driven ATP synthesis"/>
    <property type="evidence" value="ECO:0007669"/>
    <property type="project" value="InterPro"/>
</dbReference>
<comment type="similarity">
    <text evidence="2 12">Belongs to the ATPase protein 8 family.</text>
</comment>
<keyword evidence="4 12" id="KW-0138">CF(0)</keyword>
<keyword evidence="5 12" id="KW-0812">Transmembrane</keyword>
<keyword evidence="10 13" id="KW-0472">Membrane</keyword>
<dbReference type="EMBL" id="MW496118">
    <property type="protein sequence ID" value="QTA72620.1"/>
    <property type="molecule type" value="Genomic_DNA"/>
</dbReference>
<evidence type="ECO:0000256" key="2">
    <source>
        <dbReference type="ARBA" id="ARBA00008892"/>
    </source>
</evidence>
<evidence type="ECO:0000256" key="7">
    <source>
        <dbReference type="ARBA" id="ARBA00022989"/>
    </source>
</evidence>
<gene>
    <name evidence="14" type="primary">ATP8</name>
</gene>
<reference evidence="14" key="1">
    <citation type="journal article" name="Sci. Rep.">
        <title>Mitogenome analyses elucidate the evolutionary relationships of a probable Eocene wet tropics relic in the xerophile lizard genus Acanthodactylus.</title>
        <authorList>
            <person name="Kirchhof S."/>
            <person name="Lyra M.L."/>
            <person name="Rodriguez A."/>
            <person name="Ineich I."/>
            <person name="Muller J."/>
            <person name="Rodel M.O."/>
            <person name="Trape J.F."/>
            <person name="Vences M."/>
            <person name="Boissinot S."/>
        </authorList>
    </citation>
    <scope>NUCLEOTIDE SEQUENCE</scope>
</reference>
<geneLocation type="mitochondrion" evidence="14"/>
<comment type="subcellular location">
    <subcellularLocation>
        <location evidence="1 12">Mitochondrion membrane</location>
        <topology evidence="1 12">Single-pass membrane protein</topology>
    </subcellularLocation>
</comment>
<evidence type="ECO:0000256" key="12">
    <source>
        <dbReference type="RuleBase" id="RU003661"/>
    </source>
</evidence>
<evidence type="ECO:0000256" key="9">
    <source>
        <dbReference type="ARBA" id="ARBA00023128"/>
    </source>
</evidence>
<keyword evidence="3 12" id="KW-0813">Transport</keyword>
<evidence type="ECO:0000256" key="4">
    <source>
        <dbReference type="ARBA" id="ARBA00022547"/>
    </source>
</evidence>
<keyword evidence="6 12" id="KW-0375">Hydrogen ion transport</keyword>
<keyword evidence="8 12" id="KW-0406">Ion transport</keyword>
<name>A0A8A3WLQ1_9SAUR</name>
<evidence type="ECO:0000256" key="1">
    <source>
        <dbReference type="ARBA" id="ARBA00004304"/>
    </source>
</evidence>
<keyword evidence="7 13" id="KW-1133">Transmembrane helix</keyword>
<protein>
    <recommendedName>
        <fullName evidence="12">ATP synthase complex subunit 8</fullName>
    </recommendedName>
</protein>
<evidence type="ECO:0000256" key="10">
    <source>
        <dbReference type="ARBA" id="ARBA00023136"/>
    </source>
</evidence>
<dbReference type="GO" id="GO:0031966">
    <property type="term" value="C:mitochondrial membrane"/>
    <property type="evidence" value="ECO:0007669"/>
    <property type="project" value="UniProtKB-SubCell"/>
</dbReference>
<evidence type="ECO:0000256" key="8">
    <source>
        <dbReference type="ARBA" id="ARBA00023065"/>
    </source>
</evidence>
<evidence type="ECO:0000256" key="11">
    <source>
        <dbReference type="ARBA" id="ARBA00023310"/>
    </source>
</evidence>
<dbReference type="RefSeq" id="YP_010234454.1">
    <property type="nucleotide sequence ID" value="NC_059777.1"/>
</dbReference>
<sequence>MPQLNLTPWLLIFLLTWTTFILLLTKILLNLNTTLTSQYNQKPHNMYWTWPWL</sequence>
<dbReference type="AlphaFoldDB" id="A0A8A3WLQ1"/>